<feature type="transmembrane region" description="Helical" evidence="1">
    <location>
        <begin position="60"/>
        <end position="80"/>
    </location>
</feature>
<sequence length="228" mass="23916">MQVTSNTPVRTQLLLAALLATIAGYVDSYAVQKFAVFASFMSGNTTQTGLHAGLGQFAAAAHQFLPIPCFVAGVAVGAFLLEGELKKPVRRLCGLVAVMLAVSAVATRFGSLANTVSIIAASFGMGAMNTVLSQVGRQSVSLGFVSGDLNQIGRHLALAVRGTPLPDAVSAGNTRWRRAGVLAIVWLCFLTGAGLAGVWMLFLVEWTLIPPLIVLCYLAAFYRSPQSS</sequence>
<accession>A0A517ZIN7</accession>
<dbReference type="KEGG" id="sdyn:Mal52_07750"/>
<reference evidence="2 3" key="1">
    <citation type="submission" date="2019-02" db="EMBL/GenBank/DDBJ databases">
        <title>Deep-cultivation of Planctomycetes and their phenomic and genomic characterization uncovers novel biology.</title>
        <authorList>
            <person name="Wiegand S."/>
            <person name="Jogler M."/>
            <person name="Boedeker C."/>
            <person name="Pinto D."/>
            <person name="Vollmers J."/>
            <person name="Rivas-Marin E."/>
            <person name="Kohn T."/>
            <person name="Peeters S.H."/>
            <person name="Heuer A."/>
            <person name="Rast P."/>
            <person name="Oberbeckmann S."/>
            <person name="Bunk B."/>
            <person name="Jeske O."/>
            <person name="Meyerdierks A."/>
            <person name="Storesund J.E."/>
            <person name="Kallscheuer N."/>
            <person name="Luecker S."/>
            <person name="Lage O.M."/>
            <person name="Pohl T."/>
            <person name="Merkel B.J."/>
            <person name="Hornburger P."/>
            <person name="Mueller R.-W."/>
            <person name="Bruemmer F."/>
            <person name="Labrenz M."/>
            <person name="Spormann A.M."/>
            <person name="Op den Camp H."/>
            <person name="Overmann J."/>
            <person name="Amann R."/>
            <person name="Jetten M.S.M."/>
            <person name="Mascher T."/>
            <person name="Medema M.H."/>
            <person name="Devos D.P."/>
            <person name="Kaster A.-K."/>
            <person name="Ovreas L."/>
            <person name="Rohde M."/>
            <person name="Galperin M.Y."/>
            <person name="Jogler C."/>
        </authorList>
    </citation>
    <scope>NUCLEOTIDE SEQUENCE [LARGE SCALE GENOMIC DNA]</scope>
    <source>
        <strain evidence="2 3">Mal52</strain>
    </source>
</reference>
<feature type="transmembrane region" description="Helical" evidence="1">
    <location>
        <begin position="181"/>
        <end position="202"/>
    </location>
</feature>
<dbReference type="RefSeq" id="WP_145374383.1">
    <property type="nucleotide sequence ID" value="NZ_CP036276.1"/>
</dbReference>
<dbReference type="EMBL" id="CP036276">
    <property type="protein sequence ID" value="QDU42319.1"/>
    <property type="molecule type" value="Genomic_DNA"/>
</dbReference>
<feature type="transmembrane region" description="Helical" evidence="1">
    <location>
        <begin position="208"/>
        <end position="224"/>
    </location>
</feature>
<keyword evidence="1" id="KW-0812">Transmembrane</keyword>
<evidence type="ECO:0000313" key="3">
    <source>
        <dbReference type="Proteomes" id="UP000319383"/>
    </source>
</evidence>
<keyword evidence="1" id="KW-0472">Membrane</keyword>
<evidence type="ECO:0000256" key="1">
    <source>
        <dbReference type="SAM" id="Phobius"/>
    </source>
</evidence>
<name>A0A517ZIN7_9PLAN</name>
<evidence type="ECO:0000313" key="2">
    <source>
        <dbReference type="EMBL" id="QDU42319.1"/>
    </source>
</evidence>
<evidence type="ECO:0008006" key="4">
    <source>
        <dbReference type="Google" id="ProtNLM"/>
    </source>
</evidence>
<dbReference type="Pfam" id="PF06912">
    <property type="entry name" value="DUF1275"/>
    <property type="match status" value="1"/>
</dbReference>
<keyword evidence="1" id="KW-1133">Transmembrane helix</keyword>
<dbReference type="PANTHER" id="PTHR37314">
    <property type="entry name" value="SLR0142 PROTEIN"/>
    <property type="match status" value="1"/>
</dbReference>
<dbReference type="PANTHER" id="PTHR37314:SF4">
    <property type="entry name" value="UPF0700 TRANSMEMBRANE PROTEIN YOAK"/>
    <property type="match status" value="1"/>
</dbReference>
<keyword evidence="3" id="KW-1185">Reference proteome</keyword>
<proteinExistence type="predicted"/>
<gene>
    <name evidence="2" type="ORF">Mal52_07750</name>
</gene>
<dbReference type="AlphaFoldDB" id="A0A517ZIN7"/>
<organism evidence="2 3">
    <name type="scientific">Symmachiella dynata</name>
    <dbReference type="NCBI Taxonomy" id="2527995"/>
    <lineage>
        <taxon>Bacteria</taxon>
        <taxon>Pseudomonadati</taxon>
        <taxon>Planctomycetota</taxon>
        <taxon>Planctomycetia</taxon>
        <taxon>Planctomycetales</taxon>
        <taxon>Planctomycetaceae</taxon>
        <taxon>Symmachiella</taxon>
    </lineage>
</organism>
<dbReference type="Proteomes" id="UP000319383">
    <property type="component" value="Chromosome"/>
</dbReference>
<dbReference type="InterPro" id="IPR010699">
    <property type="entry name" value="DUF1275"/>
</dbReference>
<protein>
    <recommendedName>
        <fullName evidence="4">DUF1275 domain-containing protein</fullName>
    </recommendedName>
</protein>